<evidence type="ECO:0000256" key="5">
    <source>
        <dbReference type="ARBA" id="ARBA00022808"/>
    </source>
</evidence>
<feature type="binding site" evidence="8">
    <location>
        <position position="255"/>
    </location>
    <ligand>
        <name>Fe(3+)</name>
        <dbReference type="ChEBI" id="CHEBI:29034"/>
    </ligand>
</feature>
<dbReference type="SUPFAM" id="SSF51338">
    <property type="entry name" value="Composite domain of metallo-dependent hydrolases"/>
    <property type="match status" value="1"/>
</dbReference>
<dbReference type="UniPathway" id="UPA00379">
    <property type="reaction ID" value="UER00551"/>
</dbReference>
<comment type="caution">
    <text evidence="10">The sequence shown here is derived from an EMBL/GenBank/DDBJ whole genome shotgun (WGS) entry which is preliminary data.</text>
</comment>
<dbReference type="GO" id="GO:0005506">
    <property type="term" value="F:iron ion binding"/>
    <property type="evidence" value="ECO:0007669"/>
    <property type="project" value="UniProtKB-UniRule"/>
</dbReference>
<dbReference type="GO" id="GO:0005737">
    <property type="term" value="C:cytoplasm"/>
    <property type="evidence" value="ECO:0007669"/>
    <property type="project" value="UniProtKB-SubCell"/>
</dbReference>
<feature type="binding site" evidence="8">
    <location>
        <position position="92"/>
    </location>
    <ligand>
        <name>4-imidazolone-5-propanoate</name>
        <dbReference type="ChEBI" id="CHEBI:77893"/>
    </ligand>
</feature>
<dbReference type="GO" id="GO:0050480">
    <property type="term" value="F:imidazolonepropionase activity"/>
    <property type="evidence" value="ECO:0007669"/>
    <property type="project" value="UniProtKB-UniRule"/>
</dbReference>
<reference evidence="10" key="1">
    <citation type="submission" date="2021-02" db="EMBL/GenBank/DDBJ databases">
        <title>Genome-Resolved Metagenomics of a Microbial Community Performing Photosynthetic Biological Nutrient Removal.</title>
        <authorList>
            <person name="Mcdaniel E.A."/>
        </authorList>
    </citation>
    <scope>NUCLEOTIDE SEQUENCE</scope>
    <source>
        <strain evidence="10">UWPOB_OBS1</strain>
    </source>
</reference>
<comment type="cofactor">
    <cofactor evidence="8">
        <name>Zn(2+)</name>
        <dbReference type="ChEBI" id="CHEBI:29105"/>
    </cofactor>
    <cofactor evidence="8">
        <name>Fe(3+)</name>
        <dbReference type="ChEBI" id="CHEBI:29034"/>
    </cofactor>
    <text evidence="8">Binds 1 zinc or iron ion per subunit.</text>
</comment>
<dbReference type="Gene3D" id="3.20.20.140">
    <property type="entry name" value="Metal-dependent hydrolases"/>
    <property type="match status" value="1"/>
</dbReference>
<dbReference type="PANTHER" id="PTHR42752:SF1">
    <property type="entry name" value="IMIDAZOLONEPROPIONASE-RELATED"/>
    <property type="match status" value="1"/>
</dbReference>
<evidence type="ECO:0000256" key="6">
    <source>
        <dbReference type="ARBA" id="ARBA00022833"/>
    </source>
</evidence>
<dbReference type="AlphaFoldDB" id="A0A8J7TLU8"/>
<evidence type="ECO:0000259" key="9">
    <source>
        <dbReference type="Pfam" id="PF07969"/>
    </source>
</evidence>
<comment type="function">
    <text evidence="8">Catalyzes the hydrolytic cleavage of the carbon-nitrogen bond in imidazolone-5-propanoate to yield N-formimidoyl-L-glutamate. It is the third step in the universal histidine degradation pathway.</text>
</comment>
<dbReference type="InterPro" id="IPR011059">
    <property type="entry name" value="Metal-dep_hydrolase_composite"/>
</dbReference>
<dbReference type="PANTHER" id="PTHR42752">
    <property type="entry name" value="IMIDAZOLONEPROPIONASE"/>
    <property type="match status" value="1"/>
</dbReference>
<evidence type="ECO:0000256" key="2">
    <source>
        <dbReference type="ARBA" id="ARBA00022490"/>
    </source>
</evidence>
<feature type="binding site" evidence="8">
    <location>
        <position position="332"/>
    </location>
    <ligand>
        <name>N-formimidoyl-L-glutamate</name>
        <dbReference type="ChEBI" id="CHEBI:58928"/>
    </ligand>
</feature>
<accession>A0A8J7TLU8</accession>
<feature type="binding site" evidence="8">
    <location>
        <position position="258"/>
    </location>
    <ligand>
        <name>4-imidazolone-5-propanoate</name>
        <dbReference type="ChEBI" id="CHEBI:77893"/>
    </ligand>
</feature>
<evidence type="ECO:0000256" key="8">
    <source>
        <dbReference type="HAMAP-Rule" id="MF_00372"/>
    </source>
</evidence>
<evidence type="ECO:0000313" key="10">
    <source>
        <dbReference type="EMBL" id="MBN8661435.1"/>
    </source>
</evidence>
<feature type="binding site" evidence="8">
    <location>
        <position position="334"/>
    </location>
    <ligand>
        <name>N-formimidoyl-L-glutamate</name>
        <dbReference type="ChEBI" id="CHEBI:58928"/>
    </ligand>
</feature>
<dbReference type="EMBL" id="JAFLCK010000020">
    <property type="protein sequence ID" value="MBN8661435.1"/>
    <property type="molecule type" value="Genomic_DNA"/>
</dbReference>
<keyword evidence="2 8" id="KW-0963">Cytoplasm</keyword>
<keyword evidence="5 8" id="KW-0369">Histidine metabolism</keyword>
<dbReference type="InterPro" id="IPR032466">
    <property type="entry name" value="Metal_Hydrolase"/>
</dbReference>
<dbReference type="NCBIfam" id="TIGR01224">
    <property type="entry name" value="hutI"/>
    <property type="match status" value="1"/>
</dbReference>
<proteinExistence type="inferred from homology"/>
<comment type="pathway">
    <text evidence="8">Amino-acid degradation; L-histidine degradation into L-glutamate; N-formimidoyl-L-glutamate from L-histidine: step 3/3.</text>
</comment>
<evidence type="ECO:0000256" key="4">
    <source>
        <dbReference type="ARBA" id="ARBA00022801"/>
    </source>
</evidence>
<comment type="subcellular location">
    <subcellularLocation>
        <location evidence="8">Cytoplasm</location>
    </subcellularLocation>
</comment>
<feature type="binding site" evidence="8">
    <location>
        <position position="155"/>
    </location>
    <ligand>
        <name>4-imidazolone-5-propanoate</name>
        <dbReference type="ChEBI" id="CHEBI:77893"/>
    </ligand>
</feature>
<sequence>MQADLLIDNIGELVTAESESGALRGSDLGRLIRLGDAALACFGGRVVAFGKRTEVKAQLELTADATIYDAGGGLVTPGLVDSHTHLIFDGNRSAEFLMRCQGKTYAEIAAAGGGIVASMRATRDSSLDKLVSLGELRLQRLLQSGTTTCEIKTGYGLSLESELRMLQAIMQLRKQSEVEVLPTFMPAHAVPTGSNKEEYVDHVIKDMLPAASRMVTESAVPTFVDIFCDRGYFTLDDTRAVFDAALGLGFSLKVHADEFVSLGATALACKYGAASCDHLLNVSEEEMTMLGGCETVAVLLPGTSFYLGLAAHAPARRLVEKGAIVAIASDYNPGSCHIFSLPFIWGLSCLHLKLTVEEALNALTVNAAYALKVGDRLGRLSPGYQADIAVYQVPRLEEVPYNMGWNPIKAVFKKGRLVHNL</sequence>
<gene>
    <name evidence="8" type="primary">hutI</name>
    <name evidence="10" type="ORF">J0M35_13805</name>
</gene>
<dbReference type="InterPro" id="IPR005920">
    <property type="entry name" value="HutI"/>
</dbReference>
<evidence type="ECO:0000256" key="7">
    <source>
        <dbReference type="ARBA" id="ARBA00023004"/>
    </source>
</evidence>
<evidence type="ECO:0000256" key="3">
    <source>
        <dbReference type="ARBA" id="ARBA00022723"/>
    </source>
</evidence>
<protein>
    <recommendedName>
        <fullName evidence="1 8">Imidazolonepropionase</fullName>
        <ecNumber evidence="1 8">3.5.2.7</ecNumber>
    </recommendedName>
    <alternativeName>
        <fullName evidence="8">Imidazolone-5-propionate hydrolase</fullName>
    </alternativeName>
</protein>
<evidence type="ECO:0000256" key="1">
    <source>
        <dbReference type="ARBA" id="ARBA00012864"/>
    </source>
</evidence>
<keyword evidence="7 8" id="KW-0408">Iron</keyword>
<comment type="similarity">
    <text evidence="8">Belongs to the metallo-dependent hydrolases superfamily. HutI family.</text>
</comment>
<dbReference type="FunFam" id="3.20.20.140:FF:000007">
    <property type="entry name" value="Imidazolonepropionase"/>
    <property type="match status" value="1"/>
</dbReference>
<feature type="binding site" evidence="8">
    <location>
        <position position="330"/>
    </location>
    <ligand>
        <name>Zn(2+)</name>
        <dbReference type="ChEBI" id="CHEBI:29105"/>
    </ligand>
</feature>
<feature type="binding site" evidence="8">
    <location>
        <position position="85"/>
    </location>
    <ligand>
        <name>Fe(3+)</name>
        <dbReference type="ChEBI" id="CHEBI:29034"/>
    </ligand>
</feature>
<dbReference type="GO" id="GO:0008270">
    <property type="term" value="F:zinc ion binding"/>
    <property type="evidence" value="ECO:0007669"/>
    <property type="project" value="UniProtKB-UniRule"/>
</dbReference>
<comment type="catalytic activity">
    <reaction evidence="8">
        <text>4-imidazolone-5-propanoate + H2O = N-formimidoyl-L-glutamate</text>
        <dbReference type="Rhea" id="RHEA:23660"/>
        <dbReference type="ChEBI" id="CHEBI:15377"/>
        <dbReference type="ChEBI" id="CHEBI:58928"/>
        <dbReference type="ChEBI" id="CHEBI:77893"/>
        <dbReference type="EC" id="3.5.2.7"/>
    </reaction>
</comment>
<feature type="binding site" evidence="8">
    <location>
        <position position="330"/>
    </location>
    <ligand>
        <name>Fe(3+)</name>
        <dbReference type="ChEBI" id="CHEBI:29034"/>
    </ligand>
</feature>
<dbReference type="Pfam" id="PF07969">
    <property type="entry name" value="Amidohydro_3"/>
    <property type="match status" value="1"/>
</dbReference>
<dbReference type="Gene3D" id="2.30.40.10">
    <property type="entry name" value="Urease, subunit C, domain 1"/>
    <property type="match status" value="1"/>
</dbReference>
<feature type="binding site" evidence="8">
    <location>
        <position position="255"/>
    </location>
    <ligand>
        <name>Zn(2+)</name>
        <dbReference type="ChEBI" id="CHEBI:29105"/>
    </ligand>
</feature>
<organism evidence="10 11">
    <name type="scientific">Candidatus Obscuribacter phosphatis</name>
    <dbReference type="NCBI Taxonomy" id="1906157"/>
    <lineage>
        <taxon>Bacteria</taxon>
        <taxon>Bacillati</taxon>
        <taxon>Candidatus Melainabacteria</taxon>
        <taxon>Candidatus Obscuribacterales</taxon>
        <taxon>Candidatus Obscuribacteraceae</taxon>
        <taxon>Candidatus Obscuribacter</taxon>
    </lineage>
</organism>
<name>A0A8J7TLU8_9BACT</name>
<keyword evidence="4 8" id="KW-0378">Hydrolase</keyword>
<evidence type="ECO:0000313" key="11">
    <source>
        <dbReference type="Proteomes" id="UP000664277"/>
    </source>
</evidence>
<feature type="binding site" evidence="8">
    <location>
        <position position="83"/>
    </location>
    <ligand>
        <name>Zn(2+)</name>
        <dbReference type="ChEBI" id="CHEBI:29105"/>
    </ligand>
</feature>
<feature type="binding site" evidence="8">
    <location>
        <position position="155"/>
    </location>
    <ligand>
        <name>N-formimidoyl-L-glutamate</name>
        <dbReference type="ChEBI" id="CHEBI:58928"/>
    </ligand>
</feature>
<dbReference type="GO" id="GO:0019556">
    <property type="term" value="P:L-histidine catabolic process to glutamate and formamide"/>
    <property type="evidence" value="ECO:0007669"/>
    <property type="project" value="UniProtKB-UniRule"/>
</dbReference>
<dbReference type="HAMAP" id="MF_00372">
    <property type="entry name" value="HutI"/>
    <property type="match status" value="1"/>
</dbReference>
<feature type="binding site" evidence="8">
    <location>
        <position position="188"/>
    </location>
    <ligand>
        <name>4-imidazolone-5-propanoate</name>
        <dbReference type="ChEBI" id="CHEBI:77893"/>
    </ligand>
</feature>
<dbReference type="Proteomes" id="UP000664277">
    <property type="component" value="Unassembled WGS sequence"/>
</dbReference>
<feature type="binding site" evidence="8">
    <location>
        <position position="335"/>
    </location>
    <ligand>
        <name>4-imidazolone-5-propanoate</name>
        <dbReference type="ChEBI" id="CHEBI:77893"/>
    </ligand>
</feature>
<keyword evidence="3 8" id="KW-0479">Metal-binding</keyword>
<feature type="binding site" evidence="8">
    <location>
        <position position="83"/>
    </location>
    <ligand>
        <name>Fe(3+)</name>
        <dbReference type="ChEBI" id="CHEBI:29034"/>
    </ligand>
</feature>
<dbReference type="InterPro" id="IPR013108">
    <property type="entry name" value="Amidohydro_3"/>
</dbReference>
<dbReference type="SUPFAM" id="SSF51556">
    <property type="entry name" value="Metallo-dependent hydrolases"/>
    <property type="match status" value="1"/>
</dbReference>
<feature type="binding site" evidence="8">
    <location>
        <position position="85"/>
    </location>
    <ligand>
        <name>Zn(2+)</name>
        <dbReference type="ChEBI" id="CHEBI:29105"/>
    </ligand>
</feature>
<feature type="domain" description="Amidohydrolase 3" evidence="9">
    <location>
        <begin position="311"/>
        <end position="397"/>
    </location>
</feature>
<dbReference type="GO" id="GO:0019557">
    <property type="term" value="P:L-histidine catabolic process to glutamate and formate"/>
    <property type="evidence" value="ECO:0007669"/>
    <property type="project" value="UniProtKB-UniPathway"/>
</dbReference>
<dbReference type="EC" id="3.5.2.7" evidence="1 8"/>
<keyword evidence="6 8" id="KW-0862">Zinc</keyword>